<name>A0A9D1N124_9CLOT</name>
<dbReference type="InterPro" id="IPR018313">
    <property type="entry name" value="SBP_3_CS"/>
</dbReference>
<evidence type="ECO:0000256" key="1">
    <source>
        <dbReference type="ARBA" id="ARBA00010333"/>
    </source>
</evidence>
<dbReference type="GO" id="GO:0005576">
    <property type="term" value="C:extracellular region"/>
    <property type="evidence" value="ECO:0007669"/>
    <property type="project" value="TreeGrafter"/>
</dbReference>
<dbReference type="GO" id="GO:0006865">
    <property type="term" value="P:amino acid transport"/>
    <property type="evidence" value="ECO:0007669"/>
    <property type="project" value="TreeGrafter"/>
</dbReference>
<dbReference type="GO" id="GO:0015276">
    <property type="term" value="F:ligand-gated monoatomic ion channel activity"/>
    <property type="evidence" value="ECO:0007669"/>
    <property type="project" value="InterPro"/>
</dbReference>
<dbReference type="Proteomes" id="UP000886748">
    <property type="component" value="Unassembled WGS sequence"/>
</dbReference>
<dbReference type="InterPro" id="IPR001320">
    <property type="entry name" value="Iontro_rcpt_C"/>
</dbReference>
<dbReference type="PROSITE" id="PS51257">
    <property type="entry name" value="PROKAR_LIPOPROTEIN"/>
    <property type="match status" value="1"/>
</dbReference>
<feature type="domain" description="Solute-binding protein family 3/N-terminal" evidence="6">
    <location>
        <begin position="41"/>
        <end position="263"/>
    </location>
</feature>
<keyword evidence="2" id="KW-0813">Transport</keyword>
<proteinExistence type="inferred from homology"/>
<evidence type="ECO:0000313" key="9">
    <source>
        <dbReference type="Proteomes" id="UP000886748"/>
    </source>
</evidence>
<feature type="domain" description="Ionotropic glutamate receptor C-terminal" evidence="7">
    <location>
        <begin position="41"/>
        <end position="262"/>
    </location>
</feature>
<accession>A0A9D1N124</accession>
<evidence type="ECO:0000256" key="5">
    <source>
        <dbReference type="SAM" id="SignalP"/>
    </source>
</evidence>
<dbReference type="PANTHER" id="PTHR30085">
    <property type="entry name" value="AMINO ACID ABC TRANSPORTER PERMEASE"/>
    <property type="match status" value="1"/>
</dbReference>
<gene>
    <name evidence="8" type="ORF">IAD26_08240</name>
</gene>
<dbReference type="InterPro" id="IPR001638">
    <property type="entry name" value="Solute-binding_3/MltF_N"/>
</dbReference>
<feature type="signal peptide" evidence="5">
    <location>
        <begin position="1"/>
        <end position="19"/>
    </location>
</feature>
<evidence type="ECO:0000256" key="2">
    <source>
        <dbReference type="ARBA" id="ARBA00022448"/>
    </source>
</evidence>
<dbReference type="CDD" id="cd13690">
    <property type="entry name" value="PBP2_GluB"/>
    <property type="match status" value="1"/>
</dbReference>
<dbReference type="EMBL" id="DVOD01000059">
    <property type="protein sequence ID" value="HIU93105.1"/>
    <property type="molecule type" value="Genomic_DNA"/>
</dbReference>
<evidence type="ECO:0000259" key="6">
    <source>
        <dbReference type="SMART" id="SM00062"/>
    </source>
</evidence>
<reference evidence="8" key="1">
    <citation type="submission" date="2020-10" db="EMBL/GenBank/DDBJ databases">
        <authorList>
            <person name="Gilroy R."/>
        </authorList>
    </citation>
    <scope>NUCLEOTIDE SEQUENCE</scope>
    <source>
        <strain evidence="8">CHK154-7741</strain>
    </source>
</reference>
<comment type="similarity">
    <text evidence="1 4">Belongs to the bacterial solute-binding protein 3 family.</text>
</comment>
<dbReference type="SMART" id="SM00062">
    <property type="entry name" value="PBPb"/>
    <property type="match status" value="1"/>
</dbReference>
<keyword evidence="3 5" id="KW-0732">Signal</keyword>
<dbReference type="PANTHER" id="PTHR30085:SF6">
    <property type="entry name" value="ABC TRANSPORTER GLUTAMINE-BINDING PROTEIN GLNH"/>
    <property type="match status" value="1"/>
</dbReference>
<dbReference type="AlphaFoldDB" id="A0A9D1N124"/>
<dbReference type="SMART" id="SM00079">
    <property type="entry name" value="PBPe"/>
    <property type="match status" value="1"/>
</dbReference>
<dbReference type="Gene3D" id="3.40.190.10">
    <property type="entry name" value="Periplasmic binding protein-like II"/>
    <property type="match status" value="2"/>
</dbReference>
<feature type="chain" id="PRO_5039632661" evidence="5">
    <location>
        <begin position="20"/>
        <end position="270"/>
    </location>
</feature>
<dbReference type="InterPro" id="IPR051455">
    <property type="entry name" value="Bact_solute-bind_prot3"/>
</dbReference>
<dbReference type="SUPFAM" id="SSF53850">
    <property type="entry name" value="Periplasmic binding protein-like II"/>
    <property type="match status" value="1"/>
</dbReference>
<dbReference type="Pfam" id="PF00497">
    <property type="entry name" value="SBP_bac_3"/>
    <property type="match status" value="1"/>
</dbReference>
<comment type="caution">
    <text evidence="8">The sequence shown here is derived from an EMBL/GenBank/DDBJ whole genome shotgun (WGS) entry which is preliminary data.</text>
</comment>
<sequence>MLKKTILCLMMLSVFVLTGCSKHNETSEDNDTLTQIKKRGELIVGVKYDSKPFGFVKDGKLQGYDIDIAHLMAKRILGNEKLIRFVEVDAQNRISKLNSGEVDMVIATMSINPKRAEVVDFSLPYYYAGQAIMIRKGTAIKTVGDLNGRRVIIVLGTTGEKNIRFLAPEVILQGYKTYQDGFNAFLDRKAEAMTSDDSILAGFVMDHPEFMILPQRYSQDGYGIAFRKEPQSRALKSEVNIAIGELRRKGYLNFLKSKWLPSASGNFKEK</sequence>
<organism evidence="8 9">
    <name type="scientific">Candidatus Limenecus avicola</name>
    <dbReference type="NCBI Taxonomy" id="2840847"/>
    <lineage>
        <taxon>Bacteria</taxon>
        <taxon>Bacillati</taxon>
        <taxon>Bacillota</taxon>
        <taxon>Clostridia</taxon>
        <taxon>Eubacteriales</taxon>
        <taxon>Clostridiaceae</taxon>
        <taxon>Clostridiaceae incertae sedis</taxon>
        <taxon>Candidatus Limenecus</taxon>
    </lineage>
</organism>
<evidence type="ECO:0000256" key="4">
    <source>
        <dbReference type="RuleBase" id="RU003744"/>
    </source>
</evidence>
<evidence type="ECO:0000256" key="3">
    <source>
        <dbReference type="ARBA" id="ARBA00022729"/>
    </source>
</evidence>
<evidence type="ECO:0000313" key="8">
    <source>
        <dbReference type="EMBL" id="HIU93105.1"/>
    </source>
</evidence>
<dbReference type="PROSITE" id="PS01039">
    <property type="entry name" value="SBP_BACTERIAL_3"/>
    <property type="match status" value="1"/>
</dbReference>
<protein>
    <submittedName>
        <fullName evidence="8">Glutamate ABC transporter substrate-binding protein</fullName>
    </submittedName>
</protein>
<dbReference type="GO" id="GO:0016020">
    <property type="term" value="C:membrane"/>
    <property type="evidence" value="ECO:0007669"/>
    <property type="project" value="InterPro"/>
</dbReference>
<dbReference type="GO" id="GO:0030288">
    <property type="term" value="C:outer membrane-bounded periplasmic space"/>
    <property type="evidence" value="ECO:0007669"/>
    <property type="project" value="TreeGrafter"/>
</dbReference>
<evidence type="ECO:0000259" key="7">
    <source>
        <dbReference type="SMART" id="SM00079"/>
    </source>
</evidence>
<reference evidence="8" key="2">
    <citation type="journal article" date="2021" name="PeerJ">
        <title>Extensive microbial diversity within the chicken gut microbiome revealed by metagenomics and culture.</title>
        <authorList>
            <person name="Gilroy R."/>
            <person name="Ravi A."/>
            <person name="Getino M."/>
            <person name="Pursley I."/>
            <person name="Horton D.L."/>
            <person name="Alikhan N.F."/>
            <person name="Baker D."/>
            <person name="Gharbi K."/>
            <person name="Hall N."/>
            <person name="Watson M."/>
            <person name="Adriaenssens E.M."/>
            <person name="Foster-Nyarko E."/>
            <person name="Jarju S."/>
            <person name="Secka A."/>
            <person name="Antonio M."/>
            <person name="Oren A."/>
            <person name="Chaudhuri R.R."/>
            <person name="La Ragione R."/>
            <person name="Hildebrand F."/>
            <person name="Pallen M.J."/>
        </authorList>
    </citation>
    <scope>NUCLEOTIDE SEQUENCE</scope>
    <source>
        <strain evidence="8">CHK154-7741</strain>
    </source>
</reference>